<dbReference type="InterPro" id="IPR027417">
    <property type="entry name" value="P-loop_NTPase"/>
</dbReference>
<accession>B9G5Z3</accession>
<dbReference type="GO" id="GO:0005507">
    <property type="term" value="F:copper ion binding"/>
    <property type="evidence" value="ECO:0007669"/>
    <property type="project" value="InterPro"/>
</dbReference>
<keyword evidence="3" id="KW-0479">Metal-binding</keyword>
<keyword evidence="4" id="KW-0186">Copper</keyword>
<dbReference type="SMART" id="SM00341">
    <property type="entry name" value="HRDC"/>
    <property type="match status" value="1"/>
</dbReference>
<gene>
    <name evidence="12" type="ORF">OsJ_31696</name>
</gene>
<keyword evidence="6" id="KW-0413">Isomerase</keyword>
<dbReference type="PANTHER" id="PTHR13710:SF105">
    <property type="entry name" value="ATP-DEPENDENT DNA HELICASE Q1"/>
    <property type="match status" value="1"/>
</dbReference>
<dbReference type="Pfam" id="PF07731">
    <property type="entry name" value="Cu-oxidase_2"/>
    <property type="match status" value="1"/>
</dbReference>
<evidence type="ECO:0000256" key="7">
    <source>
        <dbReference type="ARBA" id="ARBA00034617"/>
    </source>
</evidence>
<dbReference type="SMART" id="SM00487">
    <property type="entry name" value="DEXDc"/>
    <property type="match status" value="1"/>
</dbReference>
<comment type="similarity">
    <text evidence="1">Belongs to the helicase family. RecQ subfamily.</text>
</comment>
<dbReference type="InterPro" id="IPR008972">
    <property type="entry name" value="Cupredoxin"/>
</dbReference>
<reference evidence="12" key="1">
    <citation type="journal article" date="2005" name="PLoS Biol.">
        <title>The genomes of Oryza sativa: a history of duplications.</title>
        <authorList>
            <person name="Yu J."/>
            <person name="Wang J."/>
            <person name="Lin W."/>
            <person name="Li S."/>
            <person name="Li H."/>
            <person name="Zhou J."/>
            <person name="Ni P."/>
            <person name="Dong W."/>
            <person name="Hu S."/>
            <person name="Zeng C."/>
            <person name="Zhang J."/>
            <person name="Zhang Y."/>
            <person name="Li R."/>
            <person name="Xu Z."/>
            <person name="Li S."/>
            <person name="Li X."/>
            <person name="Zheng H."/>
            <person name="Cong L."/>
            <person name="Lin L."/>
            <person name="Yin J."/>
            <person name="Geng J."/>
            <person name="Li G."/>
            <person name="Shi J."/>
            <person name="Liu J."/>
            <person name="Lv H."/>
            <person name="Li J."/>
            <person name="Wang J."/>
            <person name="Deng Y."/>
            <person name="Ran L."/>
            <person name="Shi X."/>
            <person name="Wang X."/>
            <person name="Wu Q."/>
            <person name="Li C."/>
            <person name="Ren X."/>
            <person name="Wang J."/>
            <person name="Wang X."/>
            <person name="Li D."/>
            <person name="Liu D."/>
            <person name="Zhang X."/>
            <person name="Ji Z."/>
            <person name="Zhao W."/>
            <person name="Sun Y."/>
            <person name="Zhang Z."/>
            <person name="Bao J."/>
            <person name="Han Y."/>
            <person name="Dong L."/>
            <person name="Ji J."/>
            <person name="Chen P."/>
            <person name="Wu S."/>
            <person name="Liu J."/>
            <person name="Xiao Y."/>
            <person name="Bu D."/>
            <person name="Tan J."/>
            <person name="Yang L."/>
            <person name="Ye C."/>
            <person name="Zhang J."/>
            <person name="Xu J."/>
            <person name="Zhou Y."/>
            <person name="Yu Y."/>
            <person name="Zhang B."/>
            <person name="Zhuang S."/>
            <person name="Wei H."/>
            <person name="Liu B."/>
            <person name="Lei M."/>
            <person name="Yu H."/>
            <person name="Li Y."/>
            <person name="Xu H."/>
            <person name="Wei S."/>
            <person name="He X."/>
            <person name="Fang L."/>
            <person name="Zhang Z."/>
            <person name="Zhang Y."/>
            <person name="Huang X."/>
            <person name="Su Z."/>
            <person name="Tong W."/>
            <person name="Li J."/>
            <person name="Tong Z."/>
            <person name="Li S."/>
            <person name="Ye J."/>
            <person name="Wang L."/>
            <person name="Fang L."/>
            <person name="Lei T."/>
            <person name="Chen C."/>
            <person name="Chen H."/>
            <person name="Xu Z."/>
            <person name="Li H."/>
            <person name="Huang H."/>
            <person name="Zhang F."/>
            <person name="Xu H."/>
            <person name="Li N."/>
            <person name="Zhao C."/>
            <person name="Li S."/>
            <person name="Dong L."/>
            <person name="Huang Y."/>
            <person name="Li L."/>
            <person name="Xi Y."/>
            <person name="Qi Q."/>
            <person name="Li W."/>
            <person name="Zhang B."/>
            <person name="Hu W."/>
            <person name="Zhang Y."/>
            <person name="Tian X."/>
            <person name="Jiao Y."/>
            <person name="Liang X."/>
            <person name="Jin J."/>
            <person name="Gao L."/>
            <person name="Zheng W."/>
            <person name="Hao B."/>
            <person name="Liu S."/>
            <person name="Wang W."/>
            <person name="Yuan L."/>
            <person name="Cao M."/>
            <person name="McDermott J."/>
            <person name="Samudrala R."/>
            <person name="Wang J."/>
            <person name="Wong G.K."/>
            <person name="Yang H."/>
        </authorList>
    </citation>
    <scope>NUCLEOTIDE SEQUENCE [LARGE SCALE GENOMIC DNA]</scope>
</reference>
<dbReference type="Pfam" id="PF09382">
    <property type="entry name" value="RQC"/>
    <property type="match status" value="1"/>
</dbReference>
<dbReference type="GO" id="GO:0016491">
    <property type="term" value="F:oxidoreductase activity"/>
    <property type="evidence" value="ECO:0007669"/>
    <property type="project" value="InterPro"/>
</dbReference>
<dbReference type="InterPro" id="IPR002355">
    <property type="entry name" value="Cu_oxidase_Cu_BS"/>
</dbReference>
<feature type="region of interest" description="Disordered" evidence="9">
    <location>
        <begin position="559"/>
        <end position="614"/>
    </location>
</feature>
<comment type="similarity">
    <text evidence="2">Belongs to the multicopper oxidase family.</text>
</comment>
<dbReference type="PROSITE" id="PS00080">
    <property type="entry name" value="MULTICOPPER_OXIDASE2"/>
    <property type="match status" value="1"/>
</dbReference>
<dbReference type="Gene3D" id="2.60.40.420">
    <property type="entry name" value="Cupredoxins - blue copper proteins"/>
    <property type="match status" value="1"/>
</dbReference>
<dbReference type="SUPFAM" id="SSF47819">
    <property type="entry name" value="HRDC-like"/>
    <property type="match status" value="1"/>
</dbReference>
<dbReference type="Pfam" id="PF05275">
    <property type="entry name" value="CopB"/>
    <property type="match status" value="1"/>
</dbReference>
<evidence type="ECO:0000259" key="10">
    <source>
        <dbReference type="PROSITE" id="PS50967"/>
    </source>
</evidence>
<dbReference type="InterPro" id="IPR034279">
    <property type="entry name" value="CuRO_3_CopA"/>
</dbReference>
<dbReference type="Pfam" id="PF00570">
    <property type="entry name" value="HRDC"/>
    <property type="match status" value="1"/>
</dbReference>
<feature type="domain" description="HRDC" evidence="10">
    <location>
        <begin position="271"/>
        <end position="351"/>
    </location>
</feature>
<dbReference type="SUPFAM" id="SSF52540">
    <property type="entry name" value="P-loop containing nucleoside triphosphate hydrolases"/>
    <property type="match status" value="1"/>
</dbReference>
<dbReference type="PROSITE" id="PS50967">
    <property type="entry name" value="HRDC"/>
    <property type="match status" value="1"/>
</dbReference>
<dbReference type="SUPFAM" id="SSF49503">
    <property type="entry name" value="Cupredoxins"/>
    <property type="match status" value="1"/>
</dbReference>
<evidence type="ECO:0000256" key="9">
    <source>
        <dbReference type="SAM" id="MobiDB-lite"/>
    </source>
</evidence>
<dbReference type="InterPro" id="IPR044876">
    <property type="entry name" value="HRDC_dom_sf"/>
</dbReference>
<organism evidence="12">
    <name type="scientific">Oryza sativa subsp. japonica</name>
    <name type="common">Rice</name>
    <dbReference type="NCBI Taxonomy" id="39947"/>
    <lineage>
        <taxon>Eukaryota</taxon>
        <taxon>Viridiplantae</taxon>
        <taxon>Streptophyta</taxon>
        <taxon>Embryophyta</taxon>
        <taxon>Tracheophyta</taxon>
        <taxon>Spermatophyta</taxon>
        <taxon>Magnoliopsida</taxon>
        <taxon>Liliopsida</taxon>
        <taxon>Poales</taxon>
        <taxon>Poaceae</taxon>
        <taxon>BOP clade</taxon>
        <taxon>Oryzoideae</taxon>
        <taxon>Oryzeae</taxon>
        <taxon>Oryzinae</taxon>
        <taxon>Oryza</taxon>
        <taxon>Oryza sativa</taxon>
    </lineage>
</organism>
<dbReference type="InterPro" id="IPR018982">
    <property type="entry name" value="RQC_domain"/>
</dbReference>
<comment type="catalytic activity">
    <reaction evidence="7">
        <text>Couples ATP hydrolysis with the unwinding of duplex DNA by translocating in the 3'-5' direction.</text>
        <dbReference type="EC" id="5.6.2.4"/>
    </reaction>
</comment>
<dbReference type="GO" id="GO:0006878">
    <property type="term" value="P:intracellular copper ion homeostasis"/>
    <property type="evidence" value="ECO:0007669"/>
    <property type="project" value="InterPro"/>
</dbReference>
<dbReference type="Gene3D" id="3.40.50.300">
    <property type="entry name" value="P-loop containing nucleotide triphosphate hydrolases"/>
    <property type="match status" value="1"/>
</dbReference>
<dbReference type="Gene3D" id="1.10.150.80">
    <property type="entry name" value="HRDC domain"/>
    <property type="match status" value="1"/>
</dbReference>
<dbReference type="PROSITE" id="PS51192">
    <property type="entry name" value="HELICASE_ATP_BIND_1"/>
    <property type="match status" value="1"/>
</dbReference>
<dbReference type="InterPro" id="IPR048034">
    <property type="entry name" value="CopL-like"/>
</dbReference>
<feature type="compositionally biased region" description="Basic and acidic residues" evidence="9">
    <location>
        <begin position="248"/>
        <end position="263"/>
    </location>
</feature>
<reference evidence="12" key="2">
    <citation type="submission" date="2008-12" db="EMBL/GenBank/DDBJ databases">
        <title>Improved gene annotation of the rice (Oryza sativa) genomes.</title>
        <authorList>
            <person name="Wang J."/>
            <person name="Li R."/>
            <person name="Fan W."/>
            <person name="Huang Q."/>
            <person name="Zhang J."/>
            <person name="Zhou Y."/>
            <person name="Hu Y."/>
            <person name="Zi S."/>
            <person name="Li J."/>
            <person name="Ni P."/>
            <person name="Zheng H."/>
            <person name="Zhang Y."/>
            <person name="Zhao M."/>
            <person name="Hao Q."/>
            <person name="McDermott J."/>
            <person name="Samudrala R."/>
            <person name="Kristiansen K."/>
            <person name="Wong G.K.-S."/>
        </authorList>
    </citation>
    <scope>NUCLEOTIDE SEQUENCE</scope>
</reference>
<evidence type="ECO:0000256" key="1">
    <source>
        <dbReference type="ARBA" id="ARBA00005446"/>
    </source>
</evidence>
<dbReference type="CDD" id="cd13896">
    <property type="entry name" value="CuRO_3_CopA"/>
    <property type="match status" value="1"/>
</dbReference>
<dbReference type="GO" id="GO:0003677">
    <property type="term" value="F:DNA binding"/>
    <property type="evidence" value="ECO:0007669"/>
    <property type="project" value="UniProtKB-KW"/>
</dbReference>
<dbReference type="AlphaFoldDB" id="B9G5Z3"/>
<dbReference type="InterPro" id="IPR011706">
    <property type="entry name" value="Cu-oxidase_C"/>
</dbReference>
<dbReference type="InterPro" id="IPR036390">
    <property type="entry name" value="WH_DNA-bd_sf"/>
</dbReference>
<evidence type="ECO:0000256" key="8">
    <source>
        <dbReference type="ARBA" id="ARBA00034808"/>
    </source>
</evidence>
<sequence length="1055" mass="115130">MASRPAHDLLQRVFGYDDFRGPQQDIVEHVAAGHDALVLMPTGGGKSLCYQVPALLRDGCGIVISPLIALMQDQVEALRQLGVRAEYLNSTLDAETAGRVERELLAGELDMLYVAPERLLSGRFLSLLSRSQIALFAIDEAHCVSQWGHDFRPRISPVDRAARAGQRFGVGHLIDILRGSENEKVRQQGHDKLSTYAIGRDLDARTWRSVFRQLVAASLLEVDSEGHGGLRLTDASRDVLTGRRQISMRRDPASSSSGRERSAQRTGLSVLPQDLALFNALRGLRAELAREQNVPAFVIFHDSTLRNIAERRPTSLDELARVGGIGGTKLSRYGPRLVEIVREEGLLLNGLNAAMARGHEEMGRMAHAAAAAVDGGTADCHHHAAMQADPAPQAKAPAHDAHCQIKDCVRSCAQHPLLVVQPLPFMAGPALSLAPQPMPATGRPGAPAAADLTPSHRLIPHAPCALRTAAGRLPASLRVWSHHHEYPYPPRSGRCAHAVAPPDMGRTGFAAGTLAVRHGLQAPVPARDPRPLLTMSDMGHDMGSGGHGGHDMAAMKGMEGGCGASMDHGAHGGSDAASKAPKHPASERNNPLVDMQSSATEPKLDDPGIGLRDNGRQVLTYGAMRSLFEDPDGREPSREIELHLTGHMEKFSWSFDGIPFASAEPLRLNYGERMRIVLVNDTMMQHPIHLHGVWSDLENAQGEFQLRKHTIDMPPGTRRSYRVRADALGRWAYHCHLLYHMEAGMMRESHAGHDMGAIDPPAKTANAPAEPVDHSKMDHSKMDMGAADHAGMDHSTMDHSKMDHSQMDHEAMGHGTPAPIEPREPIPVPTDADRAAAFPPIAHGAMEHAPQINSLLLIDRLEHWDGKNSTGQAWEATGWIGGNINRLWLRTDGERSRGRTESSSLEALYGRSVSPWWDVLGGVRQDFRPADSRTWAAIGIQGLAPYKFESSATLYMGSGGQVLAKAEVEYDVLLTNRLILQPLLEATIAAKDEPEYGIGRGLNKVEAGLRLRYEFSRRFAPYIGISHERTFGDTADYAGDHARDTRWVAGVRMWF</sequence>
<dbReference type="EC" id="5.6.2.4" evidence="8"/>
<dbReference type="GO" id="GO:0006260">
    <property type="term" value="P:DNA replication"/>
    <property type="evidence" value="ECO:0007669"/>
    <property type="project" value="InterPro"/>
</dbReference>
<dbReference type="NCBIfam" id="NF033807">
    <property type="entry name" value="CopL_fam"/>
    <property type="match status" value="1"/>
</dbReference>
<dbReference type="InterPro" id="IPR014001">
    <property type="entry name" value="Helicase_ATP-bd"/>
</dbReference>
<keyword evidence="5" id="KW-0238">DNA-binding</keyword>
<dbReference type="InterPro" id="IPR011545">
    <property type="entry name" value="DEAD/DEAH_box_helicase_dom"/>
</dbReference>
<feature type="region of interest" description="Disordered" evidence="9">
    <location>
        <begin position="241"/>
        <end position="266"/>
    </location>
</feature>
<dbReference type="GO" id="GO:0005524">
    <property type="term" value="F:ATP binding"/>
    <property type="evidence" value="ECO:0007669"/>
    <property type="project" value="InterPro"/>
</dbReference>
<evidence type="ECO:0000256" key="6">
    <source>
        <dbReference type="ARBA" id="ARBA00023235"/>
    </source>
</evidence>
<dbReference type="CDD" id="cd17920">
    <property type="entry name" value="DEXHc_RecQ"/>
    <property type="match status" value="1"/>
</dbReference>
<evidence type="ECO:0000256" key="4">
    <source>
        <dbReference type="ARBA" id="ARBA00023008"/>
    </source>
</evidence>
<dbReference type="InterPro" id="IPR002121">
    <property type="entry name" value="HRDC_dom"/>
</dbReference>
<dbReference type="InterPro" id="IPR007939">
    <property type="entry name" value="Cu-R_B_prcur"/>
</dbReference>
<dbReference type="PANTHER" id="PTHR13710">
    <property type="entry name" value="DNA HELICASE RECQ FAMILY MEMBER"/>
    <property type="match status" value="1"/>
</dbReference>
<feature type="domain" description="Helicase ATP-binding" evidence="11">
    <location>
        <begin position="27"/>
        <end position="155"/>
    </location>
</feature>
<evidence type="ECO:0000313" key="12">
    <source>
        <dbReference type="EMBL" id="EEE51040.1"/>
    </source>
</evidence>
<dbReference type="Proteomes" id="UP000007752">
    <property type="component" value="Chromosome 10"/>
</dbReference>
<evidence type="ECO:0000259" key="11">
    <source>
        <dbReference type="PROSITE" id="PS51192"/>
    </source>
</evidence>
<dbReference type="EMBL" id="CM000147">
    <property type="protein sequence ID" value="EEE51040.1"/>
    <property type="molecule type" value="Genomic_DNA"/>
</dbReference>
<proteinExistence type="inferred from homology"/>
<dbReference type="Pfam" id="PF00270">
    <property type="entry name" value="DEAD"/>
    <property type="match status" value="1"/>
</dbReference>
<evidence type="ECO:0000256" key="3">
    <source>
        <dbReference type="ARBA" id="ARBA00022723"/>
    </source>
</evidence>
<dbReference type="SUPFAM" id="SSF46785">
    <property type="entry name" value="Winged helix' DNA-binding domain"/>
    <property type="match status" value="1"/>
</dbReference>
<dbReference type="InterPro" id="IPR010997">
    <property type="entry name" value="HRDC-like_sf"/>
</dbReference>
<dbReference type="GO" id="GO:0043138">
    <property type="term" value="F:3'-5' DNA helicase activity"/>
    <property type="evidence" value="ECO:0007669"/>
    <property type="project" value="UniProtKB-EC"/>
</dbReference>
<dbReference type="GO" id="GO:0006281">
    <property type="term" value="P:DNA repair"/>
    <property type="evidence" value="ECO:0007669"/>
    <property type="project" value="InterPro"/>
</dbReference>
<dbReference type="SMART" id="SM00956">
    <property type="entry name" value="RQC"/>
    <property type="match status" value="1"/>
</dbReference>
<protein>
    <recommendedName>
        <fullName evidence="8">DNA 3'-5' helicase</fullName>
        <ecNumber evidence="8">5.6.2.4</ecNumber>
    </recommendedName>
</protein>
<evidence type="ECO:0000256" key="2">
    <source>
        <dbReference type="ARBA" id="ARBA00010609"/>
    </source>
</evidence>
<evidence type="ECO:0000256" key="5">
    <source>
        <dbReference type="ARBA" id="ARBA00023125"/>
    </source>
</evidence>
<dbReference type="FunFam" id="3.40.50.300:FF:001389">
    <property type="entry name" value="ATP-dependent DNA helicase RecQ"/>
    <property type="match status" value="1"/>
</dbReference>
<name>B9G5Z3_ORYSJ</name>